<dbReference type="AlphaFoldDB" id="A0A6N3B688"/>
<comment type="similarity">
    <text evidence="1">Belongs to the 'phage' integrase family.</text>
</comment>
<dbReference type="InterPro" id="IPR025269">
    <property type="entry name" value="SAM-like_dom"/>
</dbReference>
<evidence type="ECO:0000256" key="4">
    <source>
        <dbReference type="ARBA" id="ARBA00023172"/>
    </source>
</evidence>
<evidence type="ECO:0000259" key="7">
    <source>
        <dbReference type="PROSITE" id="PS51900"/>
    </source>
</evidence>
<dbReference type="PROSITE" id="PS51898">
    <property type="entry name" value="TYR_RECOMBINASE"/>
    <property type="match status" value="1"/>
</dbReference>
<dbReference type="InterPro" id="IPR044068">
    <property type="entry name" value="CB"/>
</dbReference>
<dbReference type="InterPro" id="IPR011010">
    <property type="entry name" value="DNA_brk_join_enz"/>
</dbReference>
<gene>
    <name evidence="8" type="ORF">PCLFYP37_01612</name>
</gene>
<dbReference type="Gene3D" id="1.10.150.130">
    <property type="match status" value="1"/>
</dbReference>
<feature type="domain" description="Tyr recombinase" evidence="6">
    <location>
        <begin position="216"/>
        <end position="396"/>
    </location>
</feature>
<dbReference type="InterPro" id="IPR013762">
    <property type="entry name" value="Integrase-like_cat_sf"/>
</dbReference>
<keyword evidence="2" id="KW-0229">DNA integration</keyword>
<evidence type="ECO:0000256" key="2">
    <source>
        <dbReference type="ARBA" id="ARBA00022908"/>
    </source>
</evidence>
<dbReference type="PROSITE" id="PS51900">
    <property type="entry name" value="CB"/>
    <property type="match status" value="1"/>
</dbReference>
<dbReference type="GeneID" id="93556371"/>
<dbReference type="PANTHER" id="PTHR30349">
    <property type="entry name" value="PHAGE INTEGRASE-RELATED"/>
    <property type="match status" value="1"/>
</dbReference>
<dbReference type="EMBL" id="CACRUT010000008">
    <property type="protein sequence ID" value="VYT97520.1"/>
    <property type="molecule type" value="Genomic_DNA"/>
</dbReference>
<evidence type="ECO:0000259" key="6">
    <source>
        <dbReference type="PROSITE" id="PS51898"/>
    </source>
</evidence>
<dbReference type="InterPro" id="IPR002104">
    <property type="entry name" value="Integrase_catalytic"/>
</dbReference>
<dbReference type="Pfam" id="PF13102">
    <property type="entry name" value="Phage_int_SAM_5"/>
    <property type="match status" value="1"/>
</dbReference>
<dbReference type="GO" id="GO:0006310">
    <property type="term" value="P:DNA recombination"/>
    <property type="evidence" value="ECO:0007669"/>
    <property type="project" value="UniProtKB-KW"/>
</dbReference>
<dbReference type="GO" id="GO:0003677">
    <property type="term" value="F:DNA binding"/>
    <property type="evidence" value="ECO:0007669"/>
    <property type="project" value="UniProtKB-UniRule"/>
</dbReference>
<evidence type="ECO:0000313" key="8">
    <source>
        <dbReference type="EMBL" id="VYT97520.1"/>
    </source>
</evidence>
<evidence type="ECO:0000256" key="3">
    <source>
        <dbReference type="ARBA" id="ARBA00023125"/>
    </source>
</evidence>
<dbReference type="GO" id="GO:0015074">
    <property type="term" value="P:DNA integration"/>
    <property type="evidence" value="ECO:0007669"/>
    <property type="project" value="UniProtKB-KW"/>
</dbReference>
<dbReference type="InterPro" id="IPR010998">
    <property type="entry name" value="Integrase_recombinase_N"/>
</dbReference>
<protein>
    <submittedName>
        <fullName evidence="8">Site-specific tyrosine recombinase XerD</fullName>
    </submittedName>
</protein>
<dbReference type="RefSeq" id="WP_008617748.1">
    <property type="nucleotide sequence ID" value="NZ_AP025941.1"/>
</dbReference>
<dbReference type="Gene3D" id="1.10.443.10">
    <property type="entry name" value="Intergrase catalytic core"/>
    <property type="match status" value="1"/>
</dbReference>
<evidence type="ECO:0000256" key="1">
    <source>
        <dbReference type="ARBA" id="ARBA00008857"/>
    </source>
</evidence>
<evidence type="ECO:0000256" key="5">
    <source>
        <dbReference type="PROSITE-ProRule" id="PRU01248"/>
    </source>
</evidence>
<sequence>MASVKVKFRPSTIEGKTGALYFQVIHRRIVRSQKTKYKIYPDEWNARTARITLSPSRPDRHSILSRYRHEIKQDLFRLSECIANLTRKGLPYSTDDLLRFYRKRSENDTLTGFMTSLICHLKEQGRIRTGETYQCALNSFMRFRNGEEIILDEMNQETIEAYEAYLKKERLSLNTISFYMRILRAVYNRAVEKELTTQRFPFRHVYTGIEKTIKRAIPQPIIRQIKDKELLAGSSVDYARDMFLFSFYTRGMSFVDMAYLKKKDLHNGILTYRRKKTGQQLSIKWEQCMQEIIEKYPPNPTEYLLPIITSTDEDERLQYRNSLTLVNRKLKILSVFVRSPHPLSMYVARHSWASIAKSKNIPLSIISEGMGHDSETTTQIYLASLDTTIIDRANYLILNDL</sequence>
<dbReference type="SUPFAM" id="SSF56349">
    <property type="entry name" value="DNA breaking-rejoining enzymes"/>
    <property type="match status" value="1"/>
</dbReference>
<accession>A0A6N3B688</accession>
<dbReference type="InterPro" id="IPR050090">
    <property type="entry name" value="Tyrosine_recombinase_XerCD"/>
</dbReference>
<keyword evidence="3 5" id="KW-0238">DNA-binding</keyword>
<keyword evidence="4" id="KW-0233">DNA recombination</keyword>
<proteinExistence type="inferred from homology"/>
<dbReference type="PANTHER" id="PTHR30349:SF64">
    <property type="entry name" value="PROPHAGE INTEGRASE INTD-RELATED"/>
    <property type="match status" value="1"/>
</dbReference>
<name>A0A6N3B688_9BACT</name>
<feature type="domain" description="Core-binding (CB)" evidence="7">
    <location>
        <begin position="108"/>
        <end position="191"/>
    </location>
</feature>
<reference evidence="8" key="1">
    <citation type="submission" date="2019-11" db="EMBL/GenBank/DDBJ databases">
        <authorList>
            <person name="Feng L."/>
        </authorList>
    </citation>
    <scope>NUCLEOTIDE SEQUENCE</scope>
    <source>
        <strain evidence="8">PclaraLFYP37</strain>
    </source>
</reference>
<organism evidence="8">
    <name type="scientific">Paraprevotella clara</name>
    <dbReference type="NCBI Taxonomy" id="454154"/>
    <lineage>
        <taxon>Bacteria</taxon>
        <taxon>Pseudomonadati</taxon>
        <taxon>Bacteroidota</taxon>
        <taxon>Bacteroidia</taxon>
        <taxon>Bacteroidales</taxon>
        <taxon>Prevotellaceae</taxon>
        <taxon>Paraprevotella</taxon>
    </lineage>
</organism>